<sequence>MSSFGCNAAPDGRDINNRMFTVEGCPSGESPVTPRKRLHSAEDARCSSRPPPEGAGSVSISESEEKGGFCQQCQKKVIELKKQALALADQNSLKDPGYATFLFEQLQTPGSHEAGVSCCQVCGTPLHQLRQEALQTLHAPILTISSDITTMPTTSFIPQPARLTMSSSSVHAKQLPKGQPTAHSVLPLGERHKVPGWSQSPSVSSGPKTSVQVTVAGGQLSGSLSSVTIQAQQYLEGMWSISRVNNFLPQPKPAQGLIGDADVDVTASEAPVTTMTTSTSSISSSTLTPCRLRKLQPTGTASTHHQCIPLPLSLFICSSFLLH</sequence>
<dbReference type="AlphaFoldDB" id="A0A6G0IEL9"/>
<reference evidence="3 4" key="1">
    <citation type="submission" date="2019-07" db="EMBL/GenBank/DDBJ databases">
        <title>Chromosome genome assembly for large yellow croaker.</title>
        <authorList>
            <person name="Xiao S."/>
        </authorList>
    </citation>
    <scope>NUCLEOTIDE SEQUENCE [LARGE SCALE GENOMIC DNA]</scope>
    <source>
        <strain evidence="3">JMULYC20181020</strain>
        <tissue evidence="3">Muscle</tissue>
    </source>
</reference>
<dbReference type="Proteomes" id="UP000424527">
    <property type="component" value="Unassembled WGS sequence"/>
</dbReference>
<keyword evidence="4" id="KW-1185">Reference proteome</keyword>
<dbReference type="EMBL" id="REGW02000011">
    <property type="protein sequence ID" value="KAE8289880.1"/>
    <property type="molecule type" value="Genomic_DNA"/>
</dbReference>
<dbReference type="InterPro" id="IPR057090">
    <property type="entry name" value="HTH_KIF26A_B_1st"/>
</dbReference>
<feature type="domain" description="Kinesin-like protein KIF26A/B helical" evidence="2">
    <location>
        <begin position="67"/>
        <end position="143"/>
    </location>
</feature>
<protein>
    <submittedName>
        <fullName evidence="3">Kinesin-like protein KIF26A</fullName>
    </submittedName>
</protein>
<dbReference type="GO" id="GO:0003777">
    <property type="term" value="F:microtubule motor activity"/>
    <property type="evidence" value="ECO:0007669"/>
    <property type="project" value="InterPro"/>
</dbReference>
<evidence type="ECO:0000313" key="4">
    <source>
        <dbReference type="Proteomes" id="UP000424527"/>
    </source>
</evidence>
<dbReference type="PANTHER" id="PTHR21608:SF6">
    <property type="entry name" value="KINESIN-LIKE PROTEIN KIF26A"/>
    <property type="match status" value="1"/>
</dbReference>
<evidence type="ECO:0000259" key="2">
    <source>
        <dbReference type="Pfam" id="PF23081"/>
    </source>
</evidence>
<dbReference type="PANTHER" id="PTHR21608">
    <property type="entry name" value="KINESIN-LIKE PROTEIN CG14535"/>
    <property type="match status" value="1"/>
</dbReference>
<dbReference type="InterPro" id="IPR027640">
    <property type="entry name" value="Kinesin-like_fam"/>
</dbReference>
<gene>
    <name evidence="3" type="ORF">D5F01_LYC11590</name>
</gene>
<evidence type="ECO:0000313" key="3">
    <source>
        <dbReference type="EMBL" id="KAE8289880.1"/>
    </source>
</evidence>
<comment type="caution">
    <text evidence="3">The sequence shown here is derived from an EMBL/GenBank/DDBJ whole genome shotgun (WGS) entry which is preliminary data.</text>
</comment>
<evidence type="ECO:0000256" key="1">
    <source>
        <dbReference type="SAM" id="MobiDB-lite"/>
    </source>
</evidence>
<dbReference type="GO" id="GO:0007018">
    <property type="term" value="P:microtubule-based movement"/>
    <property type="evidence" value="ECO:0007669"/>
    <property type="project" value="InterPro"/>
</dbReference>
<dbReference type="Pfam" id="PF23081">
    <property type="entry name" value="HTH_KIF26A_B_1st"/>
    <property type="match status" value="1"/>
</dbReference>
<accession>A0A6G0IEL9</accession>
<name>A0A6G0IEL9_LARCR</name>
<organism evidence="3 4">
    <name type="scientific">Larimichthys crocea</name>
    <name type="common">Large yellow croaker</name>
    <name type="synonym">Pseudosciaena crocea</name>
    <dbReference type="NCBI Taxonomy" id="215358"/>
    <lineage>
        <taxon>Eukaryota</taxon>
        <taxon>Metazoa</taxon>
        <taxon>Chordata</taxon>
        <taxon>Craniata</taxon>
        <taxon>Vertebrata</taxon>
        <taxon>Euteleostomi</taxon>
        <taxon>Actinopterygii</taxon>
        <taxon>Neopterygii</taxon>
        <taxon>Teleostei</taxon>
        <taxon>Neoteleostei</taxon>
        <taxon>Acanthomorphata</taxon>
        <taxon>Eupercaria</taxon>
        <taxon>Sciaenidae</taxon>
        <taxon>Larimichthys</taxon>
    </lineage>
</organism>
<feature type="region of interest" description="Disordered" evidence="1">
    <location>
        <begin position="1"/>
        <end position="63"/>
    </location>
</feature>
<proteinExistence type="predicted"/>